<dbReference type="RefSeq" id="WP_012415156.1">
    <property type="nucleotide sequence ID" value="NC_010644.1"/>
</dbReference>
<evidence type="ECO:0000313" key="3">
    <source>
        <dbReference type="Proteomes" id="UP000001029"/>
    </source>
</evidence>
<proteinExistence type="predicted"/>
<protein>
    <submittedName>
        <fullName evidence="2">Uncharacterized protein</fullName>
    </submittedName>
</protein>
<keyword evidence="3" id="KW-1185">Reference proteome</keyword>
<evidence type="ECO:0000313" key="2">
    <source>
        <dbReference type="EMBL" id="ACC98541.1"/>
    </source>
</evidence>
<accession>B2KDE5</accession>
<dbReference type="AlphaFoldDB" id="B2KDE5"/>
<sequence length="288" mass="33399">MKKLLFTLLFCLFVVPAFAVKINADNYQRYIGKHFIFLKQRTVLGTHCRIGDKKFEKNKYVDKVLLIKDIDYKNKSLVLEETKDNGKTKTIKTKKIYPLDCVDILEDLDIARDFYIGKTLYPTSIFRGISRDNEKGYTTSYDAEKNKPYKIKDVKWGNYDSAAFKLMIDDDNYITAELPDQIPYSFTDINPLIKQRQADKKAQQEQQKYRDIVIKAYGANWSKSTLDKINKGEISVGMTKHQVEASWGVCLEDRKVESAYGVSVWCNYRQKGKTLNFVNDVLQIIADI</sequence>
<reference evidence="2 3" key="1">
    <citation type="journal article" date="2009" name="Appl. Environ. Microbiol.">
        <title>Genomic analysis of 'Elusimicrobium minutum,' the first cultivated representative of the phylum 'Elusimicrobia' (formerly termite group 1).</title>
        <authorList>
            <person name="Herlemann D.P.R."/>
            <person name="Geissinger O."/>
            <person name="Ikeda-Ohtsubo W."/>
            <person name="Kunin V."/>
            <person name="Sun H."/>
            <person name="Lapidus A."/>
            <person name="Hugenholtz P."/>
            <person name="Brune A."/>
        </authorList>
    </citation>
    <scope>NUCLEOTIDE SEQUENCE [LARGE SCALE GENOMIC DNA]</scope>
    <source>
        <strain evidence="2 3">Pei191</strain>
    </source>
</reference>
<dbReference type="HOGENOM" id="CLU_965538_0_0_0"/>
<dbReference type="Proteomes" id="UP000001029">
    <property type="component" value="Chromosome"/>
</dbReference>
<dbReference type="STRING" id="445932.Emin_0988"/>
<dbReference type="OrthoDB" id="1684530at2"/>
<evidence type="ECO:0000256" key="1">
    <source>
        <dbReference type="SAM" id="SignalP"/>
    </source>
</evidence>
<name>B2KDE5_ELUMP</name>
<dbReference type="KEGG" id="emi:Emin_0988"/>
<keyword evidence="1" id="KW-0732">Signal</keyword>
<organism evidence="2 3">
    <name type="scientific">Elusimicrobium minutum (strain Pei191)</name>
    <dbReference type="NCBI Taxonomy" id="445932"/>
    <lineage>
        <taxon>Bacteria</taxon>
        <taxon>Pseudomonadati</taxon>
        <taxon>Elusimicrobiota</taxon>
        <taxon>Elusimicrobia</taxon>
        <taxon>Elusimicrobiales</taxon>
        <taxon>Elusimicrobiaceae</taxon>
        <taxon>Elusimicrobium</taxon>
    </lineage>
</organism>
<feature type="chain" id="PRO_5002780082" evidence="1">
    <location>
        <begin position="20"/>
        <end position="288"/>
    </location>
</feature>
<dbReference type="EMBL" id="CP001055">
    <property type="protein sequence ID" value="ACC98541.1"/>
    <property type="molecule type" value="Genomic_DNA"/>
</dbReference>
<feature type="signal peptide" evidence="1">
    <location>
        <begin position="1"/>
        <end position="19"/>
    </location>
</feature>
<gene>
    <name evidence="2" type="ordered locus">Emin_0988</name>
</gene>